<keyword evidence="3" id="KW-1185">Reference proteome</keyword>
<reference evidence="2 3" key="1">
    <citation type="submission" date="2021-03" db="EMBL/GenBank/DDBJ databases">
        <title>Genomic Encyclopedia of Type Strains, Phase IV (KMG-IV): sequencing the most valuable type-strain genomes for metagenomic binning, comparative biology and taxonomic classification.</title>
        <authorList>
            <person name="Goeker M."/>
        </authorList>
    </citation>
    <scope>NUCLEOTIDE SEQUENCE [LARGE SCALE GENOMIC DNA]</scope>
    <source>
        <strain evidence="2 3">DSM 101953</strain>
    </source>
</reference>
<evidence type="ECO:0000313" key="2">
    <source>
        <dbReference type="EMBL" id="MBP2112512.1"/>
    </source>
</evidence>
<dbReference type="EMBL" id="JAGGLV010000007">
    <property type="protein sequence ID" value="MBP2112512.1"/>
    <property type="molecule type" value="Genomic_DNA"/>
</dbReference>
<evidence type="ECO:0000256" key="1">
    <source>
        <dbReference type="SAM" id="Phobius"/>
    </source>
</evidence>
<proteinExistence type="predicted"/>
<evidence type="ECO:0000313" key="3">
    <source>
        <dbReference type="Proteomes" id="UP000773462"/>
    </source>
</evidence>
<feature type="transmembrane region" description="Helical" evidence="1">
    <location>
        <begin position="202"/>
        <end position="220"/>
    </location>
</feature>
<dbReference type="Pfam" id="PF18159">
    <property type="entry name" value="S_4TM"/>
    <property type="match status" value="1"/>
</dbReference>
<gene>
    <name evidence="2" type="ORF">J2Z70_002666</name>
</gene>
<feature type="transmembrane region" description="Helical" evidence="1">
    <location>
        <begin position="177"/>
        <end position="196"/>
    </location>
</feature>
<keyword evidence="1" id="KW-1133">Transmembrane helix</keyword>
<dbReference type="Proteomes" id="UP000773462">
    <property type="component" value="Unassembled WGS sequence"/>
</dbReference>
<keyword evidence="1" id="KW-0472">Membrane</keyword>
<name>A0ABS4NT42_9BACL</name>
<accession>A0ABS4NT42</accession>
<organism evidence="2 3">
    <name type="scientific">Paenibacillus silagei</name>
    <dbReference type="NCBI Taxonomy" id="1670801"/>
    <lineage>
        <taxon>Bacteria</taxon>
        <taxon>Bacillati</taxon>
        <taxon>Bacillota</taxon>
        <taxon>Bacilli</taxon>
        <taxon>Bacillales</taxon>
        <taxon>Paenibacillaceae</taxon>
        <taxon>Paenibacillus</taxon>
    </lineage>
</organism>
<feature type="transmembrane region" description="Helical" evidence="1">
    <location>
        <begin position="34"/>
        <end position="55"/>
    </location>
</feature>
<sequence>MTNVDNGIVIRQNAEINIKVLAAQRQLYAEAKILSNYQFIFCILLPIALPFVKLLTPSNTVGLGLITLLSILIIILNVYFFERAIKYKKEKAARFQEIFDSNVLEIEWNRALCGPRDKAIQDIEEIFKRYTKKNKSLNDLKNWYSIEYSNVDIFAGRIMCQRVNTTWDSYLRNAFQIFLRLLFLGCILIIGVVSIIRNDIVVNTLVSIIAPIIPLTLYIYKQHFENKATISRLDKLSYRAEDLWEKVLNNVDSSTLTTCSRKLQNDIYKHRESALLIWDWFYNRFKNKQENNMGLSAMIVIEEYRQSKQTLL</sequence>
<dbReference type="RefSeq" id="WP_209873482.1">
    <property type="nucleotide sequence ID" value="NZ_JAGGLV010000007.1"/>
</dbReference>
<protein>
    <recommendedName>
        <fullName evidence="4">DUF4231 domain-containing protein</fullName>
    </recommendedName>
</protein>
<keyword evidence="1" id="KW-0812">Transmembrane</keyword>
<comment type="caution">
    <text evidence="2">The sequence shown here is derived from an EMBL/GenBank/DDBJ whole genome shotgun (WGS) entry which is preliminary data.</text>
</comment>
<dbReference type="InterPro" id="IPR049920">
    <property type="entry name" value="IK1_05631-like"/>
</dbReference>
<evidence type="ECO:0008006" key="4">
    <source>
        <dbReference type="Google" id="ProtNLM"/>
    </source>
</evidence>
<feature type="transmembrane region" description="Helical" evidence="1">
    <location>
        <begin position="61"/>
        <end position="81"/>
    </location>
</feature>